<feature type="domain" description="Resolvase/invertase-type recombinase catalytic" evidence="2">
    <location>
        <begin position="45"/>
        <end position="195"/>
    </location>
</feature>
<dbReference type="SUPFAM" id="SSF53041">
    <property type="entry name" value="Resolvase-like"/>
    <property type="match status" value="1"/>
</dbReference>
<dbReference type="FunFam" id="3.40.50.1390:FF:000008">
    <property type="entry name" value="DNA recombinase"/>
    <property type="match status" value="1"/>
</dbReference>
<evidence type="ECO:0000313" key="5">
    <source>
        <dbReference type="Proteomes" id="UP000238206"/>
    </source>
</evidence>
<dbReference type="PANTHER" id="PTHR30461:SF23">
    <property type="entry name" value="DNA RECOMBINASE-RELATED"/>
    <property type="match status" value="1"/>
</dbReference>
<dbReference type="Gene3D" id="3.40.50.1390">
    <property type="entry name" value="Resolvase, N-terminal catalytic domain"/>
    <property type="match status" value="1"/>
</dbReference>
<dbReference type="InterPro" id="IPR006119">
    <property type="entry name" value="Resolv_N"/>
</dbReference>
<name>A0A2S8I0M6_BURCE</name>
<evidence type="ECO:0000256" key="1">
    <source>
        <dbReference type="SAM" id="MobiDB-lite"/>
    </source>
</evidence>
<dbReference type="PROSITE" id="PS51737">
    <property type="entry name" value="RECOMBINASE_DNA_BIND"/>
    <property type="match status" value="1"/>
</dbReference>
<dbReference type="Pfam" id="PF07508">
    <property type="entry name" value="Recombinase"/>
    <property type="match status" value="1"/>
</dbReference>
<dbReference type="Proteomes" id="UP000238206">
    <property type="component" value="Unassembled WGS sequence"/>
</dbReference>
<dbReference type="InterPro" id="IPR011109">
    <property type="entry name" value="DNA_bind_recombinase_dom"/>
</dbReference>
<reference evidence="4 5" key="1">
    <citation type="submission" date="2018-02" db="EMBL/GenBank/DDBJ databases">
        <title>Draft genome sequencing of Burkholderia cepacia Y14-15.</title>
        <authorList>
            <person name="Zheng B.-X."/>
        </authorList>
    </citation>
    <scope>NUCLEOTIDE SEQUENCE [LARGE SCALE GENOMIC DNA]</scope>
    <source>
        <strain evidence="4 5">Y14-15</strain>
    </source>
</reference>
<feature type="compositionally biased region" description="Basic and acidic residues" evidence="1">
    <location>
        <begin position="27"/>
        <end position="42"/>
    </location>
</feature>
<feature type="region of interest" description="Disordered" evidence="1">
    <location>
        <begin position="19"/>
        <end position="42"/>
    </location>
</feature>
<dbReference type="InterPro" id="IPR050639">
    <property type="entry name" value="SSR_resolvase"/>
</dbReference>
<evidence type="ECO:0000313" key="4">
    <source>
        <dbReference type="EMBL" id="PQP08387.1"/>
    </source>
</evidence>
<dbReference type="GO" id="GO:0000150">
    <property type="term" value="F:DNA strand exchange activity"/>
    <property type="evidence" value="ECO:0007669"/>
    <property type="project" value="InterPro"/>
</dbReference>
<dbReference type="SMART" id="SM00857">
    <property type="entry name" value="Resolvase"/>
    <property type="match status" value="1"/>
</dbReference>
<dbReference type="EMBL" id="PUIQ01000091">
    <property type="protein sequence ID" value="PQP08387.1"/>
    <property type="molecule type" value="Genomic_DNA"/>
</dbReference>
<sequence length="550" mass="61207">METGPACLLSTGGLATQADSSRFTGGRVERTSRNRAPQETDGRGRAAAYVRMSTEHQQYSTENQKDVILAFAESRNLDVVRVYADEGKSGLRLDGRDSLKALLRDAESGSADFSVILVYDVSRWGRFQDPDESASYEIRCKHAGVKVLYCAEQFENDGSPVSSIIKSVKRTMAGEYSRELSVKVHAGQCRHIRNGFRQGGPAGYGLRRVRVDQSGVVKGELSRGEHKAIQTDRVILVPGPADELAIVRGIYRQFVEEGRSESEIAASLNEAGIRTDRNAAWTRGTVHQILINDKYVGDNVWNRVSFTLKQERVRNPPASWVRADNAFAPIVDRIMFEAARQIILARSYRLTDADMLDALRKLLLCSGYLSGVVIDEAPGCPSSSAYTSRFGSLLRTYGLIGYSPDRDYRYVEINRRLRELHPEVVSLAERAMVDTGAHIERDAASGLLSVNEEFKVSLVLSRCRPTGAGSNRWIIRFDSALCPDITVAARMELDAKSIRDYYLLPAIDVSSDIVRLGDHNDFGFEAYRYDDLGMLCHLARRVPLKGVSYE</sequence>
<dbReference type="Pfam" id="PF00239">
    <property type="entry name" value="Resolvase"/>
    <property type="match status" value="1"/>
</dbReference>
<dbReference type="AlphaFoldDB" id="A0A2S8I0M6"/>
<proteinExistence type="predicted"/>
<dbReference type="InterPro" id="IPR036162">
    <property type="entry name" value="Resolvase-like_N_sf"/>
</dbReference>
<accession>A0A2S8I0M6</accession>
<protein>
    <submittedName>
        <fullName evidence="4">Recombinase family protein</fullName>
    </submittedName>
</protein>
<gene>
    <name evidence="4" type="ORF">C5615_36455</name>
</gene>
<dbReference type="Gene3D" id="3.90.1750.20">
    <property type="entry name" value="Putative Large Serine Recombinase, Chain B, Domain 2"/>
    <property type="match status" value="1"/>
</dbReference>
<feature type="domain" description="Recombinase" evidence="3">
    <location>
        <begin position="225"/>
        <end position="349"/>
    </location>
</feature>
<dbReference type="CDD" id="cd00338">
    <property type="entry name" value="Ser_Recombinase"/>
    <property type="match status" value="1"/>
</dbReference>
<dbReference type="InterPro" id="IPR038109">
    <property type="entry name" value="DNA_bind_recomb_sf"/>
</dbReference>
<evidence type="ECO:0000259" key="2">
    <source>
        <dbReference type="PROSITE" id="PS51736"/>
    </source>
</evidence>
<dbReference type="PROSITE" id="PS51736">
    <property type="entry name" value="RECOMBINASES_3"/>
    <property type="match status" value="1"/>
</dbReference>
<evidence type="ECO:0000259" key="3">
    <source>
        <dbReference type="PROSITE" id="PS51737"/>
    </source>
</evidence>
<comment type="caution">
    <text evidence="4">The sequence shown here is derived from an EMBL/GenBank/DDBJ whole genome shotgun (WGS) entry which is preliminary data.</text>
</comment>
<dbReference type="PANTHER" id="PTHR30461">
    <property type="entry name" value="DNA-INVERTASE FROM LAMBDOID PROPHAGE"/>
    <property type="match status" value="1"/>
</dbReference>
<organism evidence="4 5">
    <name type="scientific">Burkholderia cepacia</name>
    <name type="common">Pseudomonas cepacia</name>
    <dbReference type="NCBI Taxonomy" id="292"/>
    <lineage>
        <taxon>Bacteria</taxon>
        <taxon>Pseudomonadati</taxon>
        <taxon>Pseudomonadota</taxon>
        <taxon>Betaproteobacteria</taxon>
        <taxon>Burkholderiales</taxon>
        <taxon>Burkholderiaceae</taxon>
        <taxon>Burkholderia</taxon>
        <taxon>Burkholderia cepacia complex</taxon>
    </lineage>
</organism>
<dbReference type="GO" id="GO:0003677">
    <property type="term" value="F:DNA binding"/>
    <property type="evidence" value="ECO:0007669"/>
    <property type="project" value="InterPro"/>
</dbReference>